<evidence type="ECO:0000259" key="9">
    <source>
        <dbReference type="PROSITE" id="PS50217"/>
    </source>
</evidence>
<dbReference type="GO" id="GO:0000978">
    <property type="term" value="F:RNA polymerase II cis-regulatory region sequence-specific DNA binding"/>
    <property type="evidence" value="ECO:0007669"/>
    <property type="project" value="TreeGrafter"/>
</dbReference>
<dbReference type="HOGENOM" id="CLU_063062_0_0_1"/>
<dbReference type="GO" id="GO:0032330">
    <property type="term" value="P:regulation of chondrocyte differentiation"/>
    <property type="evidence" value="ECO:0007669"/>
    <property type="project" value="Ensembl"/>
</dbReference>
<keyword evidence="5" id="KW-0804">Transcription</keyword>
<dbReference type="GO" id="GO:0030219">
    <property type="term" value="P:megakaryocyte differentiation"/>
    <property type="evidence" value="ECO:0007669"/>
    <property type="project" value="Ensembl"/>
</dbReference>
<dbReference type="Pfam" id="PF08383">
    <property type="entry name" value="Maf_N"/>
    <property type="match status" value="1"/>
</dbReference>
<feature type="compositionally biased region" description="Polar residues" evidence="8">
    <location>
        <begin position="336"/>
        <end position="345"/>
    </location>
</feature>
<dbReference type="FunCoup" id="G3SRX7">
    <property type="interactions" value="511"/>
</dbReference>
<evidence type="ECO:0000256" key="4">
    <source>
        <dbReference type="ARBA" id="ARBA00023125"/>
    </source>
</evidence>
<evidence type="ECO:0000256" key="2">
    <source>
        <dbReference type="ARBA" id="ARBA00017618"/>
    </source>
</evidence>
<dbReference type="STRING" id="9785.ENSLAFP00000002668"/>
<proteinExistence type="inferred from homology"/>
<dbReference type="GO" id="GO:0010467">
    <property type="term" value="P:gene expression"/>
    <property type="evidence" value="ECO:0007669"/>
    <property type="project" value="Ensembl"/>
</dbReference>
<name>G3SRX7_LOXAF</name>
<dbReference type="InParanoid" id="G3SRX7"/>
<dbReference type="OMA" id="HQHMRLE"/>
<dbReference type="GO" id="GO:0042802">
    <property type="term" value="F:identical protein binding"/>
    <property type="evidence" value="ECO:0007669"/>
    <property type="project" value="Ensembl"/>
</dbReference>
<accession>G3SRX7</accession>
<dbReference type="PANTHER" id="PTHR10129">
    <property type="entry name" value="TRANSCRIPTION FACTOR MAF"/>
    <property type="match status" value="1"/>
</dbReference>
<reference evidence="10" key="2">
    <citation type="submission" date="2025-08" db="UniProtKB">
        <authorList>
            <consortium name="Ensembl"/>
        </authorList>
    </citation>
    <scope>IDENTIFICATION</scope>
    <source>
        <strain evidence="10">Isolate ISIS603380</strain>
    </source>
</reference>
<keyword evidence="4" id="KW-0238">DNA-binding</keyword>
<gene>
    <name evidence="10" type="primary">MAF</name>
</gene>
<dbReference type="GO" id="GO:0070306">
    <property type="term" value="P:lens fiber cell differentiation"/>
    <property type="evidence" value="ECO:0007669"/>
    <property type="project" value="Ensembl"/>
</dbReference>
<dbReference type="eggNOG" id="KOG4196">
    <property type="taxonomic scope" value="Eukaryota"/>
</dbReference>
<dbReference type="GO" id="GO:0001701">
    <property type="term" value="P:in utero embryonic development"/>
    <property type="evidence" value="ECO:0007669"/>
    <property type="project" value="Ensembl"/>
</dbReference>
<dbReference type="Gene3D" id="1.20.5.170">
    <property type="match status" value="1"/>
</dbReference>
<evidence type="ECO:0000313" key="10">
    <source>
        <dbReference type="Ensembl" id="ENSLAFP00000002668.3"/>
    </source>
</evidence>
<dbReference type="GO" id="GO:0007584">
    <property type="term" value="P:response to nutrient"/>
    <property type="evidence" value="ECO:0007669"/>
    <property type="project" value="Ensembl"/>
</dbReference>
<dbReference type="SMART" id="SM00338">
    <property type="entry name" value="BRLZ"/>
    <property type="match status" value="1"/>
</dbReference>
<feature type="domain" description="BZIP" evidence="9">
    <location>
        <begin position="265"/>
        <end position="328"/>
    </location>
</feature>
<evidence type="ECO:0000256" key="5">
    <source>
        <dbReference type="ARBA" id="ARBA00023163"/>
    </source>
</evidence>
<keyword evidence="11" id="KW-1185">Reference proteome</keyword>
<sequence length="360" mass="40520">MASELAMSNSDLPTSPLAMEYVNDFDLMKFEVKKEPVETDRIISQCGRLIAGGSLSSTPMSTPCSSVPPSPSFSAPSPGSGSEQKAHLEDYYWMTGYPQQLNPRGAGLSPEDGGRGNHQKKGIRVQGGFPWSTAGAEKLCRWGMGSFCVFFCAQGSLMRDMTLSLLWLISEEVSTNGVLHSTSEHYVYRHEWQYGRPSHLLLRTTSISSATPREKVEGRGASLHPRHAAGGLHFDDRFSDEQLVTMSVRELNRQLRGVSKEEVIRLKQKRRTLKNRGYAQSCRFKRVQQRHVLESEKNQLLQQVDHLKQEISRLVRERDAYKEKYEKLVSSGFRENGSSSDNPSSPEFFMYPRESSASVM</sequence>
<feature type="region of interest" description="Disordered" evidence="8">
    <location>
        <begin position="331"/>
        <end position="360"/>
    </location>
</feature>
<reference evidence="10" key="3">
    <citation type="submission" date="2025-09" db="UniProtKB">
        <authorList>
            <consortium name="Ensembl"/>
        </authorList>
    </citation>
    <scope>IDENTIFICATION</scope>
    <source>
        <strain evidence="10">Isolate ISIS603380</strain>
    </source>
</reference>
<dbReference type="InterPro" id="IPR046347">
    <property type="entry name" value="bZIP_sf"/>
</dbReference>
<feature type="region of interest" description="Disordered" evidence="8">
    <location>
        <begin position="57"/>
        <end position="84"/>
    </location>
</feature>
<dbReference type="InterPro" id="IPR013592">
    <property type="entry name" value="Maf_TF_N"/>
</dbReference>
<dbReference type="CDD" id="cd14718">
    <property type="entry name" value="bZIP_Maf_large"/>
    <property type="match status" value="1"/>
</dbReference>
<feature type="compositionally biased region" description="Low complexity" evidence="8">
    <location>
        <begin position="72"/>
        <end position="82"/>
    </location>
</feature>
<reference evidence="10 11" key="1">
    <citation type="submission" date="2009-06" db="EMBL/GenBank/DDBJ databases">
        <title>The Genome Sequence of Loxodonta africana (African elephant).</title>
        <authorList>
            <person name="Di Palma F."/>
            <person name="Heiman D."/>
            <person name="Young S."/>
            <person name="Johnson J."/>
            <person name="Lander E.S."/>
            <person name="Lindblad-Toh K."/>
        </authorList>
    </citation>
    <scope>NUCLEOTIDE SEQUENCE [LARGE SCALE GENOMIC DNA]</scope>
    <source>
        <strain evidence="10 11">Isolate ISIS603380</strain>
    </source>
</reference>
<dbReference type="Proteomes" id="UP000007646">
    <property type="component" value="Unassembled WGS sequence"/>
</dbReference>
<keyword evidence="7" id="KW-0175">Coiled coil</keyword>
<protein>
    <recommendedName>
        <fullName evidence="2">Transcription factor Maf</fullName>
    </recommendedName>
</protein>
<comment type="similarity">
    <text evidence="1">Belongs to the bZIP family. Maf subfamily.</text>
</comment>
<feature type="region of interest" description="Disordered" evidence="8">
    <location>
        <begin position="104"/>
        <end position="126"/>
    </location>
</feature>
<evidence type="ECO:0000256" key="8">
    <source>
        <dbReference type="SAM" id="MobiDB-lite"/>
    </source>
</evidence>
<evidence type="ECO:0000256" key="6">
    <source>
        <dbReference type="ARBA" id="ARBA00023242"/>
    </source>
</evidence>
<dbReference type="InterPro" id="IPR004826">
    <property type="entry name" value="bZIP_Maf"/>
</dbReference>
<evidence type="ECO:0000256" key="7">
    <source>
        <dbReference type="SAM" id="Coils"/>
    </source>
</evidence>
<dbReference type="SUPFAM" id="SSF47454">
    <property type="entry name" value="A DNA-binding domain in eukaryotic transcription factors"/>
    <property type="match status" value="1"/>
</dbReference>
<dbReference type="GO" id="GO:0010628">
    <property type="term" value="P:positive regulation of gene expression"/>
    <property type="evidence" value="ECO:0007669"/>
    <property type="project" value="Ensembl"/>
</dbReference>
<dbReference type="GeneTree" id="ENSGT00940000161531"/>
<dbReference type="InterPro" id="IPR004827">
    <property type="entry name" value="bZIP"/>
</dbReference>
<keyword evidence="3" id="KW-0805">Transcription regulation</keyword>
<evidence type="ECO:0000256" key="1">
    <source>
        <dbReference type="ARBA" id="ARBA00008500"/>
    </source>
</evidence>
<dbReference type="PANTHER" id="PTHR10129:SF9">
    <property type="entry name" value="TRANSCRIPTION FACTOR MAF"/>
    <property type="match status" value="1"/>
</dbReference>
<dbReference type="GO" id="GO:0000122">
    <property type="term" value="P:negative regulation of transcription by RNA polymerase II"/>
    <property type="evidence" value="ECO:0007669"/>
    <property type="project" value="Ensembl"/>
</dbReference>
<dbReference type="SUPFAM" id="SSF57959">
    <property type="entry name" value="Leucine zipper domain"/>
    <property type="match status" value="1"/>
</dbReference>
<dbReference type="Pfam" id="PF03131">
    <property type="entry name" value="bZIP_Maf"/>
    <property type="match status" value="1"/>
</dbReference>
<dbReference type="PROSITE" id="PS50217">
    <property type="entry name" value="BZIP"/>
    <property type="match status" value="1"/>
</dbReference>
<evidence type="ECO:0000313" key="11">
    <source>
        <dbReference type="Proteomes" id="UP000007646"/>
    </source>
</evidence>
<dbReference type="InterPro" id="IPR024874">
    <property type="entry name" value="Transcription_factor_Maf_fam"/>
</dbReference>
<dbReference type="InterPro" id="IPR008917">
    <property type="entry name" value="TF_DNA-bd_sf"/>
</dbReference>
<dbReference type="Ensembl" id="ENSLAFT00000003210.3">
    <property type="protein sequence ID" value="ENSLAFP00000002668.3"/>
    <property type="gene ID" value="ENSLAFG00000003211.3"/>
</dbReference>
<dbReference type="GO" id="GO:0001228">
    <property type="term" value="F:DNA-binding transcription activator activity, RNA polymerase II-specific"/>
    <property type="evidence" value="ECO:0007669"/>
    <property type="project" value="Ensembl"/>
</dbReference>
<feature type="coiled-coil region" evidence="7">
    <location>
        <begin position="290"/>
        <end position="331"/>
    </location>
</feature>
<keyword evidence="6" id="KW-0539">Nucleus</keyword>
<evidence type="ECO:0000256" key="3">
    <source>
        <dbReference type="ARBA" id="ARBA00023015"/>
    </source>
</evidence>
<dbReference type="AlphaFoldDB" id="G3SRX7"/>
<dbReference type="GO" id="GO:0005737">
    <property type="term" value="C:cytoplasm"/>
    <property type="evidence" value="ECO:0007669"/>
    <property type="project" value="Ensembl"/>
</dbReference>
<dbReference type="GO" id="GO:0048839">
    <property type="term" value="P:inner ear development"/>
    <property type="evidence" value="ECO:0007669"/>
    <property type="project" value="Ensembl"/>
</dbReference>
<dbReference type="FunFam" id="1.20.5.170:FF:000016">
    <property type="entry name" value="MAF bZIP transcription factor"/>
    <property type="match status" value="1"/>
</dbReference>
<organism evidence="10 11">
    <name type="scientific">Loxodonta africana</name>
    <name type="common">African elephant</name>
    <dbReference type="NCBI Taxonomy" id="9785"/>
    <lineage>
        <taxon>Eukaryota</taxon>
        <taxon>Metazoa</taxon>
        <taxon>Chordata</taxon>
        <taxon>Craniata</taxon>
        <taxon>Vertebrata</taxon>
        <taxon>Euteleostomi</taxon>
        <taxon>Mammalia</taxon>
        <taxon>Eutheria</taxon>
        <taxon>Afrotheria</taxon>
        <taxon>Proboscidea</taxon>
        <taxon>Elephantidae</taxon>
        <taxon>Loxodonta</taxon>
    </lineage>
</organism>
<dbReference type="GO" id="GO:0090575">
    <property type="term" value="C:RNA polymerase II transcription regulator complex"/>
    <property type="evidence" value="ECO:0007669"/>
    <property type="project" value="Ensembl"/>
</dbReference>